<keyword evidence="5" id="KW-0804">Transcription</keyword>
<keyword evidence="4" id="KW-0805">Transcription regulation</keyword>
<feature type="compositionally biased region" description="Basic and acidic residues" evidence="7">
    <location>
        <begin position="162"/>
        <end position="230"/>
    </location>
</feature>
<dbReference type="EMBL" id="JAZDUA010000072">
    <property type="protein sequence ID" value="KAK7869578.1"/>
    <property type="molecule type" value="Genomic_DNA"/>
</dbReference>
<feature type="compositionally biased region" description="Basic and acidic residues" evidence="7">
    <location>
        <begin position="242"/>
        <end position="260"/>
    </location>
</feature>
<evidence type="ECO:0000256" key="3">
    <source>
        <dbReference type="ARBA" id="ARBA00022853"/>
    </source>
</evidence>
<comment type="subcellular location">
    <subcellularLocation>
        <location evidence="1">Nucleus</location>
    </subcellularLocation>
</comment>
<evidence type="ECO:0000313" key="9">
    <source>
        <dbReference type="Proteomes" id="UP001378592"/>
    </source>
</evidence>
<dbReference type="GO" id="GO:0005634">
    <property type="term" value="C:nucleus"/>
    <property type="evidence" value="ECO:0007669"/>
    <property type="project" value="UniProtKB-SubCell"/>
</dbReference>
<dbReference type="Pfam" id="PF07904">
    <property type="entry name" value="Eaf7"/>
    <property type="match status" value="1"/>
</dbReference>
<evidence type="ECO:0000256" key="7">
    <source>
        <dbReference type="SAM" id="MobiDB-lite"/>
    </source>
</evidence>
<evidence type="ECO:0000256" key="5">
    <source>
        <dbReference type="ARBA" id="ARBA00023163"/>
    </source>
</evidence>
<accession>A0AAN9Z622</accession>
<gene>
    <name evidence="8" type="ORF">R5R35_003370</name>
</gene>
<keyword evidence="6" id="KW-0539">Nucleus</keyword>
<comment type="similarity">
    <text evidence="2">Belongs to the EAF7 family.</text>
</comment>
<evidence type="ECO:0000256" key="1">
    <source>
        <dbReference type="ARBA" id="ARBA00004123"/>
    </source>
</evidence>
<organism evidence="8 9">
    <name type="scientific">Gryllus longicercus</name>
    <dbReference type="NCBI Taxonomy" id="2509291"/>
    <lineage>
        <taxon>Eukaryota</taxon>
        <taxon>Metazoa</taxon>
        <taxon>Ecdysozoa</taxon>
        <taxon>Arthropoda</taxon>
        <taxon>Hexapoda</taxon>
        <taxon>Insecta</taxon>
        <taxon>Pterygota</taxon>
        <taxon>Neoptera</taxon>
        <taxon>Polyneoptera</taxon>
        <taxon>Orthoptera</taxon>
        <taxon>Ensifera</taxon>
        <taxon>Gryllidea</taxon>
        <taxon>Grylloidea</taxon>
        <taxon>Gryllidae</taxon>
        <taxon>Gryllinae</taxon>
        <taxon>Gryllus</taxon>
    </lineage>
</organism>
<reference evidence="8 9" key="1">
    <citation type="submission" date="2024-03" db="EMBL/GenBank/DDBJ databases">
        <title>The genome assembly and annotation of the cricket Gryllus longicercus Weissman &amp; Gray.</title>
        <authorList>
            <person name="Szrajer S."/>
            <person name="Gray D."/>
            <person name="Ylla G."/>
        </authorList>
    </citation>
    <scope>NUCLEOTIDE SEQUENCE [LARGE SCALE GENOMIC DNA]</scope>
    <source>
        <strain evidence="8">DAG 2021-001</strain>
        <tissue evidence="8">Whole body minus gut</tissue>
    </source>
</reference>
<proteinExistence type="inferred from homology"/>
<evidence type="ECO:0000256" key="2">
    <source>
        <dbReference type="ARBA" id="ARBA00007117"/>
    </source>
</evidence>
<sequence length="298" mass="34352">MAVKEKIENISDEIEWNVDAEVQLFYAMHGHKPVGVNKYFQMVCILEKFKNAINNKDNITSKVIWDHLDTMYDLQALDDTENLPFPNEEREFSLPLAEFASLMEEKRKSLEAGHGSVSEIKREIVKKETIDKKEGMVKEVKNIALKKEVKDIPKEIKKEPKEIKEPKKIAPKEVKEVRRESKDKEAKKEFKRESKELPKEIKKEVTEIQDQKVIKPRVSLKEKKEAKKDEDFEDVSLATLTARKERVKEVTDTKTEDSPKRGGKRPTRGSLKPDDAGSNKSASPVTTATPPPMKRRRT</sequence>
<evidence type="ECO:0008006" key="10">
    <source>
        <dbReference type="Google" id="ProtNLM"/>
    </source>
</evidence>
<keyword evidence="9" id="KW-1185">Reference proteome</keyword>
<dbReference type="GO" id="GO:0035267">
    <property type="term" value="C:NuA4 histone acetyltransferase complex"/>
    <property type="evidence" value="ECO:0007669"/>
    <property type="project" value="TreeGrafter"/>
</dbReference>
<evidence type="ECO:0000313" key="8">
    <source>
        <dbReference type="EMBL" id="KAK7869578.1"/>
    </source>
</evidence>
<dbReference type="AlphaFoldDB" id="A0AAN9Z622"/>
<keyword evidence="3" id="KW-0156">Chromatin regulator</keyword>
<protein>
    <recommendedName>
        <fullName evidence="10">MRG-binding protein</fullName>
    </recommendedName>
</protein>
<dbReference type="PANTHER" id="PTHR13581">
    <property type="entry name" value="MRG-BINDING PROTEIN"/>
    <property type="match status" value="1"/>
</dbReference>
<evidence type="ECO:0000256" key="4">
    <source>
        <dbReference type="ARBA" id="ARBA00023015"/>
    </source>
</evidence>
<comment type="caution">
    <text evidence="8">The sequence shown here is derived from an EMBL/GenBank/DDBJ whole genome shotgun (WGS) entry which is preliminary data.</text>
</comment>
<dbReference type="GO" id="GO:0006325">
    <property type="term" value="P:chromatin organization"/>
    <property type="evidence" value="ECO:0007669"/>
    <property type="project" value="UniProtKB-KW"/>
</dbReference>
<dbReference type="GO" id="GO:0006357">
    <property type="term" value="P:regulation of transcription by RNA polymerase II"/>
    <property type="evidence" value="ECO:0007669"/>
    <property type="project" value="TreeGrafter"/>
</dbReference>
<dbReference type="Proteomes" id="UP001378592">
    <property type="component" value="Unassembled WGS sequence"/>
</dbReference>
<dbReference type="InterPro" id="IPR012423">
    <property type="entry name" value="Eaf7/MRGBP"/>
</dbReference>
<evidence type="ECO:0000256" key="6">
    <source>
        <dbReference type="ARBA" id="ARBA00023242"/>
    </source>
</evidence>
<feature type="region of interest" description="Disordered" evidence="7">
    <location>
        <begin position="162"/>
        <end position="298"/>
    </location>
</feature>
<dbReference type="PANTHER" id="PTHR13581:SF5">
    <property type="entry name" value="MRG_MORF4L-BINDING PROTEIN"/>
    <property type="match status" value="1"/>
</dbReference>
<name>A0AAN9Z622_9ORTH</name>